<comment type="caution">
    <text evidence="7">The sequence shown here is derived from an EMBL/GenBank/DDBJ whole genome shotgun (WGS) entry which is preliminary data.</text>
</comment>
<gene>
    <name evidence="7" type="ORF">A4H34_08745</name>
</gene>
<dbReference type="Gene3D" id="3.40.50.720">
    <property type="entry name" value="NAD(P)-binding Rossmann-like Domain"/>
    <property type="match status" value="1"/>
</dbReference>
<dbReference type="InterPro" id="IPR036291">
    <property type="entry name" value="NAD(P)-bd_dom_sf"/>
</dbReference>
<evidence type="ECO:0000256" key="4">
    <source>
        <dbReference type="ARBA" id="ARBA00023027"/>
    </source>
</evidence>
<dbReference type="RefSeq" id="WP_040323431.1">
    <property type="nucleotide sequence ID" value="NZ_LVZK01000003.1"/>
</dbReference>
<keyword evidence="2" id="KW-0406">Ion transport</keyword>
<sequence>MHFVIMGCGRVGATLAANLTEYGHSVAVIDHSPDSFRRLPEGFSGQRVTGMGFDREALIQAGIEDAHGFAAVSSGDNSNIIAARVVRETFGVSNVVTRIYDPTRAEVYERLGIATVSTVKWTVEQVFRHLIPLGPHFDWIEDDAGIAIVGIDLDPSWFGRSVSDLERATKARVTYLTRLGRGTLPSPSLVLQDGDALHMTVETDRAGAVQRIANHPAQEDL</sequence>
<reference evidence="7 8" key="1">
    <citation type="submission" date="2016-04" db="EMBL/GenBank/DDBJ databases">
        <title>Peptidophaga gingivicola gen. nov., sp. nov., isolated from human subgingival plaque.</title>
        <authorList>
            <person name="Beall C.J."/>
            <person name="Mokrzan E.M."/>
            <person name="Griffen A.L."/>
            <person name="Leys E.J."/>
        </authorList>
    </citation>
    <scope>NUCLEOTIDE SEQUENCE [LARGE SCALE GENOMIC DNA]</scope>
    <source>
        <strain evidence="7 8">BA112</strain>
    </source>
</reference>
<protein>
    <recommendedName>
        <fullName evidence="1">Trk system potassium uptake protein TrkA</fullName>
    </recommendedName>
</protein>
<dbReference type="PROSITE" id="PS51202">
    <property type="entry name" value="RCK_C"/>
    <property type="match status" value="1"/>
</dbReference>
<proteinExistence type="predicted"/>
<dbReference type="PRINTS" id="PR00335">
    <property type="entry name" value="KUPTAKETRKA"/>
</dbReference>
<dbReference type="InterPro" id="IPR036721">
    <property type="entry name" value="RCK_C_sf"/>
</dbReference>
<keyword evidence="4" id="KW-0520">NAD</keyword>
<dbReference type="AlphaFoldDB" id="A0A179B104"/>
<dbReference type="PANTHER" id="PTHR43833:SF8">
    <property type="entry name" value="TRK SYSTEM POTASSIUM UPTAKE PROTEIN TRKA"/>
    <property type="match status" value="1"/>
</dbReference>
<dbReference type="GO" id="GO:0015079">
    <property type="term" value="F:potassium ion transmembrane transporter activity"/>
    <property type="evidence" value="ECO:0007669"/>
    <property type="project" value="InterPro"/>
</dbReference>
<dbReference type="InterPro" id="IPR006036">
    <property type="entry name" value="K_uptake_TrkA"/>
</dbReference>
<dbReference type="InterPro" id="IPR050721">
    <property type="entry name" value="Trk_Ktr_HKT_K-transport"/>
</dbReference>
<evidence type="ECO:0000313" key="7">
    <source>
        <dbReference type="EMBL" id="OAP85190.1"/>
    </source>
</evidence>
<keyword evidence="2" id="KW-0813">Transport</keyword>
<dbReference type="SUPFAM" id="SSF116726">
    <property type="entry name" value="TrkA C-terminal domain-like"/>
    <property type="match status" value="1"/>
</dbReference>
<keyword evidence="3" id="KW-0630">Potassium</keyword>
<feature type="domain" description="RCK N-terminal" evidence="5">
    <location>
        <begin position="1"/>
        <end position="118"/>
    </location>
</feature>
<dbReference type="PANTHER" id="PTHR43833">
    <property type="entry name" value="POTASSIUM CHANNEL PROTEIN 2-RELATED-RELATED"/>
    <property type="match status" value="1"/>
</dbReference>
<dbReference type="InterPro" id="IPR006037">
    <property type="entry name" value="RCK_C"/>
</dbReference>
<name>A0A179B104_9ACTO</name>
<keyword evidence="8" id="KW-1185">Reference proteome</keyword>
<dbReference type="Proteomes" id="UP000078368">
    <property type="component" value="Unassembled WGS sequence"/>
</dbReference>
<feature type="domain" description="RCK C-terminal" evidence="6">
    <location>
        <begin position="134"/>
        <end position="215"/>
    </location>
</feature>
<dbReference type="OrthoDB" id="3208998at2"/>
<dbReference type="STRING" id="1823756.A4H34_08745"/>
<evidence type="ECO:0000313" key="8">
    <source>
        <dbReference type="Proteomes" id="UP000078368"/>
    </source>
</evidence>
<evidence type="ECO:0000256" key="2">
    <source>
        <dbReference type="ARBA" id="ARBA00022538"/>
    </source>
</evidence>
<dbReference type="GO" id="GO:0005886">
    <property type="term" value="C:plasma membrane"/>
    <property type="evidence" value="ECO:0007669"/>
    <property type="project" value="InterPro"/>
</dbReference>
<keyword evidence="2" id="KW-0633">Potassium transport</keyword>
<dbReference type="PROSITE" id="PS51201">
    <property type="entry name" value="RCK_N"/>
    <property type="match status" value="1"/>
</dbReference>
<evidence type="ECO:0000256" key="3">
    <source>
        <dbReference type="ARBA" id="ARBA00022958"/>
    </source>
</evidence>
<dbReference type="InterPro" id="IPR003148">
    <property type="entry name" value="RCK_N"/>
</dbReference>
<accession>A0A179B104</accession>
<evidence type="ECO:0000259" key="5">
    <source>
        <dbReference type="PROSITE" id="PS51201"/>
    </source>
</evidence>
<dbReference type="Pfam" id="PF02254">
    <property type="entry name" value="TrkA_N"/>
    <property type="match status" value="1"/>
</dbReference>
<evidence type="ECO:0000256" key="1">
    <source>
        <dbReference type="ARBA" id="ARBA00017378"/>
    </source>
</evidence>
<organism evidence="7 8">
    <name type="scientific">Peptidiphaga gingivicola</name>
    <dbReference type="NCBI Taxonomy" id="2741497"/>
    <lineage>
        <taxon>Bacteria</taxon>
        <taxon>Bacillati</taxon>
        <taxon>Actinomycetota</taxon>
        <taxon>Actinomycetes</taxon>
        <taxon>Actinomycetales</taxon>
        <taxon>Actinomycetaceae</taxon>
        <taxon>Peptidiphaga</taxon>
    </lineage>
</organism>
<dbReference type="SUPFAM" id="SSF51735">
    <property type="entry name" value="NAD(P)-binding Rossmann-fold domains"/>
    <property type="match status" value="1"/>
</dbReference>
<evidence type="ECO:0000259" key="6">
    <source>
        <dbReference type="PROSITE" id="PS51202"/>
    </source>
</evidence>
<dbReference type="EMBL" id="LVZK01000003">
    <property type="protein sequence ID" value="OAP85190.1"/>
    <property type="molecule type" value="Genomic_DNA"/>
</dbReference>